<dbReference type="STRING" id="52838.A0A4S8IVA6"/>
<reference evidence="3 4" key="1">
    <citation type="journal article" date="2019" name="Nat. Plants">
        <title>Genome sequencing of Musa balbisiana reveals subgenome evolution and function divergence in polyploid bananas.</title>
        <authorList>
            <person name="Yao X."/>
        </authorList>
    </citation>
    <scope>NUCLEOTIDE SEQUENCE [LARGE SCALE GENOMIC DNA]</scope>
    <source>
        <strain evidence="4">cv. DH-PKW</strain>
        <tissue evidence="3">Leaves</tissue>
    </source>
</reference>
<dbReference type="Gene3D" id="2.60.40.420">
    <property type="entry name" value="Cupredoxins - blue copper proteins"/>
    <property type="match status" value="1"/>
</dbReference>
<gene>
    <name evidence="3" type="ORF">C4D60_Mb10t01740</name>
</gene>
<comment type="caution">
    <text evidence="3">The sequence shown here is derived from an EMBL/GenBank/DDBJ whole genome shotgun (WGS) entry which is preliminary data.</text>
</comment>
<evidence type="ECO:0000313" key="4">
    <source>
        <dbReference type="Proteomes" id="UP000317650"/>
    </source>
</evidence>
<name>A0A4S8IVA6_MUSBA</name>
<dbReference type="SUPFAM" id="SSF49503">
    <property type="entry name" value="Cupredoxins"/>
    <property type="match status" value="1"/>
</dbReference>
<proteinExistence type="predicted"/>
<organism evidence="3 4">
    <name type="scientific">Musa balbisiana</name>
    <name type="common">Banana</name>
    <dbReference type="NCBI Taxonomy" id="52838"/>
    <lineage>
        <taxon>Eukaryota</taxon>
        <taxon>Viridiplantae</taxon>
        <taxon>Streptophyta</taxon>
        <taxon>Embryophyta</taxon>
        <taxon>Tracheophyta</taxon>
        <taxon>Spermatophyta</taxon>
        <taxon>Magnoliopsida</taxon>
        <taxon>Liliopsida</taxon>
        <taxon>Zingiberales</taxon>
        <taxon>Musaceae</taxon>
        <taxon>Musa</taxon>
    </lineage>
</organism>
<dbReference type="GO" id="GO:0005886">
    <property type="term" value="C:plasma membrane"/>
    <property type="evidence" value="ECO:0007669"/>
    <property type="project" value="TreeGrafter"/>
</dbReference>
<dbReference type="Proteomes" id="UP000317650">
    <property type="component" value="Chromosome 10"/>
</dbReference>
<dbReference type="PANTHER" id="PTHR33021:SF339">
    <property type="entry name" value="OS07G0570600 PROTEIN"/>
    <property type="match status" value="1"/>
</dbReference>
<keyword evidence="4" id="KW-1185">Reference proteome</keyword>
<feature type="region of interest" description="Disordered" evidence="1">
    <location>
        <begin position="71"/>
        <end position="111"/>
    </location>
</feature>
<dbReference type="InterPro" id="IPR008972">
    <property type="entry name" value="Cupredoxin"/>
</dbReference>
<sequence>MMLRKRSLLSQVSKADYKGCNAASPIAAYTSGNDSITLKRRGHHFFICGVPGHCSAGQKKVDVRIAKLTASSAAPSFSPAASPLPATSSGSNSSSGGAVSNPAAAPRPSGANTATPTVVALALALLYPVFSGGSLR</sequence>
<dbReference type="AlphaFoldDB" id="A0A4S8IVA6"/>
<feature type="domain" description="Phytocyanin" evidence="2">
    <location>
        <begin position="1"/>
        <end position="66"/>
    </location>
</feature>
<dbReference type="InterPro" id="IPR003245">
    <property type="entry name" value="Phytocyanin_dom"/>
</dbReference>
<evidence type="ECO:0000256" key="1">
    <source>
        <dbReference type="SAM" id="MobiDB-lite"/>
    </source>
</evidence>
<protein>
    <recommendedName>
        <fullName evidence="2">Phytocyanin domain-containing protein</fullName>
    </recommendedName>
</protein>
<evidence type="ECO:0000259" key="2">
    <source>
        <dbReference type="PROSITE" id="PS51485"/>
    </source>
</evidence>
<dbReference type="PROSITE" id="PS51485">
    <property type="entry name" value="PHYTOCYANIN"/>
    <property type="match status" value="1"/>
</dbReference>
<dbReference type="EMBL" id="PYDT01000008">
    <property type="protein sequence ID" value="THU52224.1"/>
    <property type="molecule type" value="Genomic_DNA"/>
</dbReference>
<feature type="compositionally biased region" description="Low complexity" evidence="1">
    <location>
        <begin position="71"/>
        <end position="106"/>
    </location>
</feature>
<dbReference type="Pfam" id="PF02298">
    <property type="entry name" value="Cu_bind_like"/>
    <property type="match status" value="1"/>
</dbReference>
<accession>A0A4S8IVA6</accession>
<evidence type="ECO:0000313" key="3">
    <source>
        <dbReference type="EMBL" id="THU52224.1"/>
    </source>
</evidence>
<dbReference type="PANTHER" id="PTHR33021">
    <property type="entry name" value="BLUE COPPER PROTEIN"/>
    <property type="match status" value="1"/>
</dbReference>
<dbReference type="GO" id="GO:0009055">
    <property type="term" value="F:electron transfer activity"/>
    <property type="evidence" value="ECO:0007669"/>
    <property type="project" value="InterPro"/>
</dbReference>
<dbReference type="InterPro" id="IPR039391">
    <property type="entry name" value="Phytocyanin-like"/>
</dbReference>